<dbReference type="GO" id="GO:0004519">
    <property type="term" value="F:endonuclease activity"/>
    <property type="evidence" value="ECO:0007669"/>
    <property type="project" value="UniProtKB-KW"/>
</dbReference>
<dbReference type="InterPro" id="IPR016177">
    <property type="entry name" value="DNA-bd_dom_sf"/>
</dbReference>
<dbReference type="InterPro" id="IPR044930">
    <property type="entry name" value="Homing_endonuclease_His-Me"/>
</dbReference>
<dbReference type="Pfam" id="PF13392">
    <property type="entry name" value="HNH_3"/>
    <property type="match status" value="1"/>
</dbReference>
<keyword evidence="2" id="KW-0255">Endonuclease</keyword>
<sequence>MTKSTRTCTFPECGRKHYARGLCEGHYRQRTGGKELRPLRSEPLEQRFWRKVNKDARNGCWEWTASKNPKGYGHFSHKGRLLAAHRVSWELANGAIPDGMVIDHRCANKSCVNPDHLRVITNAQNQQHLTSARKSSKSGIRGVCWSKKGNAWSVKVGLNGRHYWGGYYVSLEEAAAAAQALRAELHTHDDHDEWLKRNV</sequence>
<feature type="domain" description="HNH nuclease" evidence="1">
    <location>
        <begin position="83"/>
        <end position="127"/>
    </location>
</feature>
<dbReference type="InterPro" id="IPR044925">
    <property type="entry name" value="His-Me_finger_sf"/>
</dbReference>
<accession>A0A6N9QYK2</accession>
<organism evidence="2 3">
    <name type="scientific">Kocuria marina subsp. indica</name>
    <dbReference type="NCBI Taxonomy" id="1049583"/>
    <lineage>
        <taxon>Bacteria</taxon>
        <taxon>Bacillati</taxon>
        <taxon>Actinomycetota</taxon>
        <taxon>Actinomycetes</taxon>
        <taxon>Micrococcales</taxon>
        <taxon>Micrococcaceae</taxon>
        <taxon>Kocuria</taxon>
    </lineage>
</organism>
<dbReference type="Proteomes" id="UP000471026">
    <property type="component" value="Unassembled WGS sequence"/>
</dbReference>
<dbReference type="InterPro" id="IPR003615">
    <property type="entry name" value="HNH_nuc"/>
</dbReference>
<keyword evidence="2" id="KW-0540">Nuclease</keyword>
<evidence type="ECO:0000313" key="3">
    <source>
        <dbReference type="Proteomes" id="UP000471026"/>
    </source>
</evidence>
<comment type="caution">
    <text evidence="2">The sequence shown here is derived from an EMBL/GenBank/DDBJ whole genome shotgun (WGS) entry which is preliminary data.</text>
</comment>
<gene>
    <name evidence="2" type="ORF">GKZ75_08490</name>
</gene>
<name>A0A6N9QYK2_9MICC</name>
<dbReference type="SUPFAM" id="SSF54171">
    <property type="entry name" value="DNA-binding domain"/>
    <property type="match status" value="1"/>
</dbReference>
<reference evidence="2 3" key="1">
    <citation type="submission" date="2019-11" db="EMBL/GenBank/DDBJ databases">
        <title>Draft genome sequence of Kocuria indica DP-K7, a methyl red degrading Actinobacterium.</title>
        <authorList>
            <person name="Kumaran S."/>
            <person name="Tischler D."/>
            <person name="Ngo A.C.R."/>
            <person name="Schultes F."/>
        </authorList>
    </citation>
    <scope>NUCLEOTIDE SEQUENCE [LARGE SCALE GENOMIC DNA]</scope>
    <source>
        <strain evidence="2 3">DP-K7</strain>
    </source>
</reference>
<keyword evidence="2" id="KW-0378">Hydrolase</keyword>
<dbReference type="SUPFAM" id="SSF54060">
    <property type="entry name" value="His-Me finger endonucleases"/>
    <property type="match status" value="1"/>
</dbReference>
<dbReference type="EMBL" id="WMHZ01000010">
    <property type="protein sequence ID" value="NDO78259.1"/>
    <property type="molecule type" value="Genomic_DNA"/>
</dbReference>
<dbReference type="RefSeq" id="WP_162229625.1">
    <property type="nucleotide sequence ID" value="NZ_WMHZ01000010.1"/>
</dbReference>
<dbReference type="GO" id="GO:0003677">
    <property type="term" value="F:DNA binding"/>
    <property type="evidence" value="ECO:0007669"/>
    <property type="project" value="InterPro"/>
</dbReference>
<dbReference type="Gene3D" id="3.90.75.10">
    <property type="entry name" value="Homing Intron 3 (I-ppo) Encoded Endonuclease, Chain A"/>
    <property type="match status" value="1"/>
</dbReference>
<evidence type="ECO:0000313" key="2">
    <source>
        <dbReference type="EMBL" id="NDO78259.1"/>
    </source>
</evidence>
<protein>
    <submittedName>
        <fullName evidence="2">HNH endonuclease</fullName>
    </submittedName>
</protein>
<proteinExistence type="predicted"/>
<dbReference type="AlphaFoldDB" id="A0A6N9QYK2"/>
<evidence type="ECO:0000259" key="1">
    <source>
        <dbReference type="Pfam" id="PF13392"/>
    </source>
</evidence>